<dbReference type="SUPFAM" id="SSF81383">
    <property type="entry name" value="F-box domain"/>
    <property type="match status" value="1"/>
</dbReference>
<evidence type="ECO:0000313" key="9">
    <source>
        <dbReference type="Ensembl" id="ENSXCOP00000009315.1"/>
    </source>
</evidence>
<feature type="domain" description="F-box" evidence="8">
    <location>
        <begin position="538"/>
        <end position="592"/>
    </location>
</feature>
<feature type="region of interest" description="Disordered" evidence="6">
    <location>
        <begin position="264"/>
        <end position="283"/>
    </location>
</feature>
<reference evidence="9" key="2">
    <citation type="submission" date="2025-09" db="UniProtKB">
        <authorList>
            <consortium name="Ensembl"/>
        </authorList>
    </citation>
    <scope>IDENTIFICATION</scope>
</reference>
<keyword evidence="3" id="KW-0833">Ubl conjugation pathway</keyword>
<dbReference type="Gene3D" id="1.20.1280.50">
    <property type="match status" value="1"/>
</dbReference>
<dbReference type="Pfam" id="PF15966">
    <property type="entry name" value="F-box_4"/>
    <property type="match status" value="1"/>
</dbReference>
<dbReference type="InterPro" id="IPR036047">
    <property type="entry name" value="F-box-like_dom_sf"/>
</dbReference>
<dbReference type="GO" id="GO:0008270">
    <property type="term" value="F:zinc ion binding"/>
    <property type="evidence" value="ECO:0007669"/>
    <property type="project" value="UniProtKB-KW"/>
</dbReference>
<evidence type="ECO:0000259" key="7">
    <source>
        <dbReference type="PROSITE" id="PS50145"/>
    </source>
</evidence>
<dbReference type="SUPFAM" id="SSF49599">
    <property type="entry name" value="TRAF domain-like"/>
    <property type="match status" value="1"/>
</dbReference>
<dbReference type="GeneTree" id="ENSGT00950000183204"/>
<dbReference type="GO" id="GO:0061630">
    <property type="term" value="F:ubiquitin protein ligase activity"/>
    <property type="evidence" value="ECO:0007669"/>
    <property type="project" value="InterPro"/>
</dbReference>
<keyword evidence="1 5" id="KW-0479">Metal-binding</keyword>
<dbReference type="PROSITE" id="PS50145">
    <property type="entry name" value="ZF_TRAF"/>
    <property type="match status" value="1"/>
</dbReference>
<organism evidence="9 10">
    <name type="scientific">Xiphophorus couchianus</name>
    <name type="common">Monterrey platyfish</name>
    <dbReference type="NCBI Taxonomy" id="32473"/>
    <lineage>
        <taxon>Eukaryota</taxon>
        <taxon>Metazoa</taxon>
        <taxon>Chordata</taxon>
        <taxon>Craniata</taxon>
        <taxon>Vertebrata</taxon>
        <taxon>Euteleostomi</taxon>
        <taxon>Actinopterygii</taxon>
        <taxon>Neopterygii</taxon>
        <taxon>Teleostei</taxon>
        <taxon>Neoteleostei</taxon>
        <taxon>Acanthomorphata</taxon>
        <taxon>Ovalentaria</taxon>
        <taxon>Atherinomorphae</taxon>
        <taxon>Cyprinodontiformes</taxon>
        <taxon>Poeciliidae</taxon>
        <taxon>Poeciliinae</taxon>
        <taxon>Xiphophorus</taxon>
    </lineage>
</organism>
<evidence type="ECO:0000256" key="4">
    <source>
        <dbReference type="ARBA" id="ARBA00022833"/>
    </source>
</evidence>
<evidence type="ECO:0000313" key="10">
    <source>
        <dbReference type="Proteomes" id="UP000261380"/>
    </source>
</evidence>
<proteinExistence type="predicted"/>
<dbReference type="AlphaFoldDB" id="A0A3B5LFG2"/>
<evidence type="ECO:0000256" key="5">
    <source>
        <dbReference type="PROSITE-ProRule" id="PRU00207"/>
    </source>
</evidence>
<evidence type="ECO:0000256" key="1">
    <source>
        <dbReference type="ARBA" id="ARBA00022723"/>
    </source>
</evidence>
<dbReference type="InterPro" id="IPR001810">
    <property type="entry name" value="F-box_dom"/>
</dbReference>
<feature type="zinc finger region" description="TRAF-type" evidence="5">
    <location>
        <begin position="72"/>
        <end position="126"/>
    </location>
</feature>
<sequence>MIFYPLNDKQTCFNQKSTRFRHTPAVSVKHLHCDSCYSRRCRARVEPSASCALVPCRLLCGAVFHLCKEEDHLLLCPNVRVPCLNAEYGCPVQLPRSSRAAHLQVCPASVVCCSMEWNRWPSNIACSQPHTELLENLLRERERFGCLDLAIALQDQDVLFHSIKMKKLFPELIQTAEEEKEAAERAAAKEARDKIWEAVNMINVNFPDEKQDEDEEEYEENQPMLSQAEREAIARASEVDAGLLENYNAWERMFSMEMGGCRESEGTAAGSRGQARGRGKSLGSLKEEEATCAGAAASTSSACSSSLTGKPKKKSFVYGNLEPMKIITVRTFKIPTSFTARQSRIRNPGFYKRENVAVDTSDLGVVPGDMPASLLCSLERERRGHLIAESTSSDSLLMDEGTQTYSFLSAPFRRNTSLADLTAGKPLELHLQLQVESVTSRHNKASSAFTFLCGHTFQRTEYGKHFKNIHSDIQMCVNGWFEQRCPLAYMGCTYSQRRFRPSTFEATVNFNKELGCFGLHPSTPFSQPTGGGHTEGGEDRLSSLPYEVLCHMASFLDSQSLSQLALVSCLMRQVCCSLLQERGMVTLRWERTSSSHGRAKWRVWQFSSLFSPVDAWSFRDVPSIAEHLKVCPYNEVESKTEKIRLPRVREEIKPKKSCKGPTLVTLFQEKRIMM</sequence>
<accession>A0A3B5LFG2</accession>
<reference evidence="9" key="1">
    <citation type="submission" date="2025-08" db="UniProtKB">
        <authorList>
            <consortium name="Ensembl"/>
        </authorList>
    </citation>
    <scope>IDENTIFICATION</scope>
</reference>
<dbReference type="InterPro" id="IPR013083">
    <property type="entry name" value="Znf_RING/FYVE/PHD"/>
</dbReference>
<evidence type="ECO:0000259" key="8">
    <source>
        <dbReference type="PROSITE" id="PS50181"/>
    </source>
</evidence>
<protein>
    <submittedName>
        <fullName evidence="9">Uncharacterized protein</fullName>
    </submittedName>
</protein>
<dbReference type="InterPro" id="IPR043013">
    <property type="entry name" value="Znf_TRAF_N"/>
</dbReference>
<name>A0A3B5LFG2_9TELE</name>
<dbReference type="STRING" id="32473.ENSXCOP00000009315"/>
<evidence type="ECO:0000256" key="3">
    <source>
        <dbReference type="ARBA" id="ARBA00022786"/>
    </source>
</evidence>
<keyword evidence="2 5" id="KW-0863">Zinc-finger</keyword>
<dbReference type="PANTHER" id="PTHR15933:SF21">
    <property type="entry name" value="F-BOX ONLY PROTEIN 40"/>
    <property type="match status" value="1"/>
</dbReference>
<dbReference type="PANTHER" id="PTHR15933">
    <property type="entry name" value="PROTEIN CBG16327"/>
    <property type="match status" value="1"/>
</dbReference>
<dbReference type="Pfam" id="PF15965">
    <property type="entry name" value="zf-TRAF_2"/>
    <property type="match status" value="1"/>
</dbReference>
<keyword evidence="10" id="KW-1185">Reference proteome</keyword>
<dbReference type="Ensembl" id="ENSXCOT00000009426.1">
    <property type="protein sequence ID" value="ENSXCOP00000009315.1"/>
    <property type="gene ID" value="ENSXCOG00000007095.1"/>
</dbReference>
<dbReference type="GO" id="GO:0005737">
    <property type="term" value="C:cytoplasm"/>
    <property type="evidence" value="ECO:0007669"/>
    <property type="project" value="TreeGrafter"/>
</dbReference>
<dbReference type="Gene3D" id="3.30.40.150">
    <property type="entry name" value="TRAF-like zinc-finger, N-terminal subdomain"/>
    <property type="match status" value="1"/>
</dbReference>
<dbReference type="InterPro" id="IPR031890">
    <property type="entry name" value="Fbxo30/Fbxo40"/>
</dbReference>
<dbReference type="Proteomes" id="UP000261380">
    <property type="component" value="Unplaced"/>
</dbReference>
<evidence type="ECO:0000256" key="2">
    <source>
        <dbReference type="ARBA" id="ARBA00022771"/>
    </source>
</evidence>
<dbReference type="InterPro" id="IPR001293">
    <property type="entry name" value="Znf_TRAF"/>
</dbReference>
<dbReference type="PROSITE" id="PS50181">
    <property type="entry name" value="FBOX"/>
    <property type="match status" value="1"/>
</dbReference>
<feature type="domain" description="TRAF-type" evidence="7">
    <location>
        <begin position="72"/>
        <end position="126"/>
    </location>
</feature>
<dbReference type="Gene3D" id="3.30.40.10">
    <property type="entry name" value="Zinc/RING finger domain, C3HC4 (zinc finger)"/>
    <property type="match status" value="1"/>
</dbReference>
<evidence type="ECO:0000256" key="6">
    <source>
        <dbReference type="SAM" id="MobiDB-lite"/>
    </source>
</evidence>
<keyword evidence="4 5" id="KW-0862">Zinc</keyword>